<accession>A0A7S3V4J2</accession>
<evidence type="ECO:0000256" key="8">
    <source>
        <dbReference type="ARBA" id="ARBA00022793"/>
    </source>
</evidence>
<dbReference type="NCBIfam" id="NF006821">
    <property type="entry name" value="PRK09344.1-3"/>
    <property type="match status" value="1"/>
</dbReference>
<evidence type="ECO:0000256" key="9">
    <source>
        <dbReference type="ARBA" id="ARBA00022840"/>
    </source>
</evidence>
<organism evidence="13">
    <name type="scientific">Chaetoceros debilis</name>
    <dbReference type="NCBI Taxonomy" id="122233"/>
    <lineage>
        <taxon>Eukaryota</taxon>
        <taxon>Sar</taxon>
        <taxon>Stramenopiles</taxon>
        <taxon>Ochrophyta</taxon>
        <taxon>Bacillariophyta</taxon>
        <taxon>Coscinodiscophyceae</taxon>
        <taxon>Chaetocerotophycidae</taxon>
        <taxon>Chaetocerotales</taxon>
        <taxon>Chaetocerotaceae</taxon>
        <taxon>Chaetoceros</taxon>
    </lineage>
</organism>
<keyword evidence="9" id="KW-0067">ATP-binding</keyword>
<sequence length="625" mass="69468">MLKATAIRTIVRNKFLPRALGIEKAVVTRAFDAWPKNRLYSTLQTRDSIQRSSNSPLVHCVNLRKKSTAAVETLAARDSYNVATTITGPNACEEISLTSLGIDGPEIIYHNLTFQELLEHEIANGEGEIAETEYGQTFTVDTGKFTGRSPTDKWVVLNKGSESAENIDWNEINQSTTPEVFDELFEKATSYFSTKEKAYVFDCFCGANPKTQKKVRFVHEMAWQQHFVTNMFIRPETKEEIENFEPDFTIINACSQVDDDWEKHGLNSEVAVVFNIEKKCAVIFGTWYGGENKKGIFSLMNYWLPMNDPAVLPMHCSANVGKDGDTALFFGLSGTGKTTLSADPQRALIGDDEHGWDSDGVFNFEGGCYAKTINLSEETEPDIYRAIRTDAMLENVKLVEDKDGVLIPDFFDVSKTQNGRVSYPIFHIDAYHEPQMAGHPDNIIFLTCDAFGVLPPVSKLTPGQAMYHFISGYTAKVAGTERGITEPVPNFSACFGAAFLPLHPTRYAELLQEKMETHGSNAWLVNTGWAGGMYGVGERMSIKTTRSCINGILDGSAAEADYVQDSAFGFDIPVSLSGVDPDLLNPRNAWMDKDEYDSTAKKLSGMFVKNFEKYDSPISQFGPKV</sequence>
<keyword evidence="5" id="KW-0963">Cytoplasm</keyword>
<dbReference type="CDD" id="cd00484">
    <property type="entry name" value="PEPCK_ATP"/>
    <property type="match status" value="1"/>
</dbReference>
<dbReference type="NCBIfam" id="NF006820">
    <property type="entry name" value="PRK09344.1-2"/>
    <property type="match status" value="1"/>
</dbReference>
<evidence type="ECO:0000313" key="13">
    <source>
        <dbReference type="EMBL" id="CAE0456523.1"/>
    </source>
</evidence>
<dbReference type="Gene3D" id="3.90.228.20">
    <property type="match status" value="1"/>
</dbReference>
<dbReference type="InterPro" id="IPR008210">
    <property type="entry name" value="PEP_carboxykinase_N"/>
</dbReference>
<comment type="pathway">
    <text evidence="1">Carbohydrate biosynthesis; gluconeogenesis.</text>
</comment>
<keyword evidence="8" id="KW-0210">Decarboxylase</keyword>
<keyword evidence="10" id="KW-0464">Manganese</keyword>
<dbReference type="GO" id="GO:0004612">
    <property type="term" value="F:phosphoenolpyruvate carboxykinase (ATP) activity"/>
    <property type="evidence" value="ECO:0007669"/>
    <property type="project" value="UniProtKB-EC"/>
</dbReference>
<dbReference type="Gene3D" id="2.170.8.10">
    <property type="entry name" value="Phosphoenolpyruvate Carboxykinase, domain 2"/>
    <property type="match status" value="1"/>
</dbReference>
<dbReference type="FunFam" id="3.40.449.10:FF:000001">
    <property type="entry name" value="Phosphoenolpyruvate carboxykinase (ATP)"/>
    <property type="match status" value="1"/>
</dbReference>
<dbReference type="EMBL" id="HBIO01001889">
    <property type="protein sequence ID" value="CAE0456523.1"/>
    <property type="molecule type" value="Transcribed_RNA"/>
</dbReference>
<dbReference type="GO" id="GO:0005829">
    <property type="term" value="C:cytosol"/>
    <property type="evidence" value="ECO:0007669"/>
    <property type="project" value="TreeGrafter"/>
</dbReference>
<keyword evidence="6" id="KW-0479">Metal-binding</keyword>
<reference evidence="13" key="1">
    <citation type="submission" date="2021-01" db="EMBL/GenBank/DDBJ databases">
        <authorList>
            <person name="Corre E."/>
            <person name="Pelletier E."/>
            <person name="Niang G."/>
            <person name="Scheremetjew M."/>
            <person name="Finn R."/>
            <person name="Kale V."/>
            <person name="Holt S."/>
            <person name="Cochrane G."/>
            <person name="Meng A."/>
            <person name="Brown T."/>
            <person name="Cohen L."/>
        </authorList>
    </citation>
    <scope>NUCLEOTIDE SEQUENCE</scope>
    <source>
        <strain evidence="13">MM31A-1</strain>
    </source>
</reference>
<dbReference type="Gene3D" id="3.40.449.10">
    <property type="entry name" value="Phosphoenolpyruvate Carboxykinase, domain 1"/>
    <property type="match status" value="1"/>
</dbReference>
<evidence type="ECO:0000256" key="6">
    <source>
        <dbReference type="ARBA" id="ARBA00022723"/>
    </source>
</evidence>
<dbReference type="GO" id="GO:0005524">
    <property type="term" value="F:ATP binding"/>
    <property type="evidence" value="ECO:0007669"/>
    <property type="project" value="UniProtKB-KW"/>
</dbReference>
<dbReference type="Pfam" id="PF01293">
    <property type="entry name" value="PEPCK_ATP"/>
    <property type="match status" value="1"/>
</dbReference>
<keyword evidence="7" id="KW-0547">Nucleotide-binding</keyword>
<dbReference type="UniPathway" id="UPA00138"/>
<keyword evidence="11" id="KW-0456">Lyase</keyword>
<dbReference type="SUPFAM" id="SSF53795">
    <property type="entry name" value="PEP carboxykinase-like"/>
    <property type="match status" value="1"/>
</dbReference>
<dbReference type="PANTHER" id="PTHR30031">
    <property type="entry name" value="PHOSPHOENOLPYRUVATE CARBOXYKINASE ATP"/>
    <property type="match status" value="1"/>
</dbReference>
<evidence type="ECO:0000256" key="11">
    <source>
        <dbReference type="ARBA" id="ARBA00023239"/>
    </source>
</evidence>
<dbReference type="GO" id="GO:0046872">
    <property type="term" value="F:metal ion binding"/>
    <property type="evidence" value="ECO:0007669"/>
    <property type="project" value="UniProtKB-KW"/>
</dbReference>
<comment type="catalytic activity">
    <reaction evidence="12">
        <text>oxaloacetate + ATP = phosphoenolpyruvate + ADP + CO2</text>
        <dbReference type="Rhea" id="RHEA:18617"/>
        <dbReference type="ChEBI" id="CHEBI:16452"/>
        <dbReference type="ChEBI" id="CHEBI:16526"/>
        <dbReference type="ChEBI" id="CHEBI:30616"/>
        <dbReference type="ChEBI" id="CHEBI:58702"/>
        <dbReference type="ChEBI" id="CHEBI:456216"/>
        <dbReference type="EC" id="4.1.1.49"/>
    </reaction>
</comment>
<dbReference type="PIRSF" id="PIRSF006294">
    <property type="entry name" value="PEP_crbxkin"/>
    <property type="match status" value="1"/>
</dbReference>
<protein>
    <recommendedName>
        <fullName evidence="3">phosphoenolpyruvate carboxykinase (ATP)</fullName>
        <ecNumber evidence="3">4.1.1.49</ecNumber>
    </recommendedName>
</protein>
<dbReference type="NCBIfam" id="NF006819">
    <property type="entry name" value="PRK09344.1-1"/>
    <property type="match status" value="1"/>
</dbReference>
<evidence type="ECO:0000256" key="10">
    <source>
        <dbReference type="ARBA" id="ARBA00023211"/>
    </source>
</evidence>
<dbReference type="HAMAP" id="MF_00453">
    <property type="entry name" value="PEPCK_ATP"/>
    <property type="match status" value="1"/>
</dbReference>
<gene>
    <name evidence="13" type="ORF">CDEB00056_LOCUS1364</name>
</gene>
<name>A0A7S3V4J2_9STRA</name>
<dbReference type="NCBIfam" id="TIGR00224">
    <property type="entry name" value="pckA"/>
    <property type="match status" value="1"/>
</dbReference>
<dbReference type="AlphaFoldDB" id="A0A7S3V4J2"/>
<evidence type="ECO:0000256" key="7">
    <source>
        <dbReference type="ARBA" id="ARBA00022741"/>
    </source>
</evidence>
<keyword evidence="4" id="KW-0312">Gluconeogenesis</keyword>
<proteinExistence type="inferred from homology"/>
<dbReference type="GO" id="GO:0006094">
    <property type="term" value="P:gluconeogenesis"/>
    <property type="evidence" value="ECO:0007669"/>
    <property type="project" value="UniProtKB-UniPathway"/>
</dbReference>
<dbReference type="SUPFAM" id="SSF68923">
    <property type="entry name" value="PEP carboxykinase N-terminal domain"/>
    <property type="match status" value="1"/>
</dbReference>
<dbReference type="InterPro" id="IPR013035">
    <property type="entry name" value="PEP_carboxykinase_C"/>
</dbReference>
<comment type="similarity">
    <text evidence="2">Belongs to the phosphoenolpyruvate carboxykinase (ATP) family.</text>
</comment>
<evidence type="ECO:0000256" key="3">
    <source>
        <dbReference type="ARBA" id="ARBA00012363"/>
    </source>
</evidence>
<dbReference type="EC" id="4.1.1.49" evidence="3"/>
<dbReference type="PANTHER" id="PTHR30031:SF0">
    <property type="entry name" value="PHOSPHOENOLPYRUVATE CARBOXYKINASE (ATP)"/>
    <property type="match status" value="1"/>
</dbReference>
<dbReference type="InterPro" id="IPR001272">
    <property type="entry name" value="PEP_carboxykinase_ATP"/>
</dbReference>
<evidence type="ECO:0000256" key="5">
    <source>
        <dbReference type="ARBA" id="ARBA00022490"/>
    </source>
</evidence>
<evidence type="ECO:0000256" key="12">
    <source>
        <dbReference type="ARBA" id="ARBA00047371"/>
    </source>
</evidence>
<evidence type="ECO:0000256" key="2">
    <source>
        <dbReference type="ARBA" id="ARBA00006052"/>
    </source>
</evidence>
<evidence type="ECO:0000256" key="4">
    <source>
        <dbReference type="ARBA" id="ARBA00022432"/>
    </source>
</evidence>
<evidence type="ECO:0000256" key="1">
    <source>
        <dbReference type="ARBA" id="ARBA00004742"/>
    </source>
</evidence>